<dbReference type="KEGG" id="alkq:M9189_11840"/>
<name>A0A9J6ZPR1_9BACT</name>
<evidence type="ECO:0000256" key="7">
    <source>
        <dbReference type="ARBA" id="ARBA00023049"/>
    </source>
</evidence>
<protein>
    <submittedName>
        <fullName evidence="12">Peptidoglycan DD-metalloendopeptidase family protein</fullName>
    </submittedName>
</protein>
<dbReference type="InterPro" id="IPR045834">
    <property type="entry name" value="Csd3_N2"/>
</dbReference>
<dbReference type="CDD" id="cd12797">
    <property type="entry name" value="M23_peptidase"/>
    <property type="match status" value="1"/>
</dbReference>
<dbReference type="InterPro" id="IPR011055">
    <property type="entry name" value="Dup_hybrid_motif"/>
</dbReference>
<evidence type="ECO:0000313" key="13">
    <source>
        <dbReference type="Proteomes" id="UP001056426"/>
    </source>
</evidence>
<evidence type="ECO:0000313" key="12">
    <source>
        <dbReference type="EMBL" id="URW79543.1"/>
    </source>
</evidence>
<feature type="transmembrane region" description="Helical" evidence="9">
    <location>
        <begin position="6"/>
        <end position="23"/>
    </location>
</feature>
<keyword evidence="9" id="KW-1133">Transmembrane helix</keyword>
<dbReference type="GO" id="GO:0006508">
    <property type="term" value="P:proteolysis"/>
    <property type="evidence" value="ECO:0007669"/>
    <property type="project" value="UniProtKB-KW"/>
</dbReference>
<organism evidence="12 13">
    <name type="scientific">Xiashengella succiniciproducens</name>
    <dbReference type="NCBI Taxonomy" id="2949635"/>
    <lineage>
        <taxon>Bacteria</taxon>
        <taxon>Pseudomonadati</taxon>
        <taxon>Bacteroidota</taxon>
        <taxon>Bacteroidia</taxon>
        <taxon>Marinilabiliales</taxon>
        <taxon>Marinilabiliaceae</taxon>
        <taxon>Xiashengella</taxon>
    </lineage>
</organism>
<dbReference type="EMBL" id="CP098400">
    <property type="protein sequence ID" value="URW79543.1"/>
    <property type="molecule type" value="Genomic_DNA"/>
</dbReference>
<keyword evidence="4" id="KW-0479">Metal-binding</keyword>
<dbReference type="GO" id="GO:0030313">
    <property type="term" value="C:cell envelope"/>
    <property type="evidence" value="ECO:0007669"/>
    <property type="project" value="UniProtKB-SubCell"/>
</dbReference>
<dbReference type="PANTHER" id="PTHR21666">
    <property type="entry name" value="PEPTIDASE-RELATED"/>
    <property type="match status" value="1"/>
</dbReference>
<comment type="subcellular location">
    <subcellularLocation>
        <location evidence="2">Cell envelope</location>
    </subcellularLocation>
</comment>
<dbReference type="GO" id="GO:0046872">
    <property type="term" value="F:metal ion binding"/>
    <property type="evidence" value="ECO:0007669"/>
    <property type="project" value="UniProtKB-KW"/>
</dbReference>
<evidence type="ECO:0000256" key="6">
    <source>
        <dbReference type="ARBA" id="ARBA00022833"/>
    </source>
</evidence>
<dbReference type="Gene3D" id="2.70.70.10">
    <property type="entry name" value="Glucose Permease (Domain IIA)"/>
    <property type="match status" value="1"/>
</dbReference>
<keyword evidence="3" id="KW-0645">Protease</keyword>
<keyword evidence="7" id="KW-0482">Metalloprotease</keyword>
<dbReference type="AlphaFoldDB" id="A0A9J6ZPR1"/>
<sequence>MKKLHIIISILVLTIIAVVIYIYQWRAKNDVEQDLIIAEEPAPPPPPQLLYGLPKDSFSIENYKVSRNQNLASILLPIKVDNQIVNLLAEKSKPIFDVRKIRTGNSYSVFYSRDSLMTPMWFVYEIDNTDYLVMQLTDTFHVYRDIKPVETIRKVGSGIISSSLWNTVKDNNLSPMLAFELSEIFAWTVDFFGIEKGDNFVAIYDEQYVDSVSIGVSTVHAAIFNHKGRDYYAFKYPNDSVTNGFFDEEGNSLRKAFLKAPLKFSRISSRFSHSRFHPVLKINRPHHGVDYAAPAGTPVYAIGDGTIIQKGWDAKGGGNYLKIRHNSVYTSVYMHLQGFAKGISKGDRVAQGQLIGYVGSTGLSTGPHLDFRMYRNDSPIDPLKVEAPPVEPVPGEDMPHYLEFISQFKNRLDEQKNRLAKGEQDITQVNGGSLSGSAHTQEHVSSMPGSQGYHQD</sequence>
<feature type="region of interest" description="Disordered" evidence="8">
    <location>
        <begin position="421"/>
        <end position="456"/>
    </location>
</feature>
<dbReference type="Pfam" id="PF01551">
    <property type="entry name" value="Peptidase_M23"/>
    <property type="match status" value="1"/>
</dbReference>
<evidence type="ECO:0000256" key="4">
    <source>
        <dbReference type="ARBA" id="ARBA00022723"/>
    </source>
</evidence>
<reference evidence="12" key="2">
    <citation type="submission" date="2022-06" db="EMBL/GenBank/DDBJ databases">
        <title>Xiashengella guii gen. nov. sp. nov., a bacterium isolated form anaerobic digestion tank.</title>
        <authorList>
            <person name="Huang H."/>
        </authorList>
    </citation>
    <scope>NUCLEOTIDE SEQUENCE</scope>
    <source>
        <strain evidence="12">Ai-910</strain>
    </source>
</reference>
<dbReference type="PANTHER" id="PTHR21666:SF288">
    <property type="entry name" value="CELL DIVISION PROTEIN YTFB"/>
    <property type="match status" value="1"/>
</dbReference>
<evidence type="ECO:0000259" key="11">
    <source>
        <dbReference type="Pfam" id="PF19425"/>
    </source>
</evidence>
<dbReference type="InterPro" id="IPR050570">
    <property type="entry name" value="Cell_wall_metabolism_enzyme"/>
</dbReference>
<dbReference type="Proteomes" id="UP001056426">
    <property type="component" value="Chromosome"/>
</dbReference>
<feature type="domain" description="Csd3-like second N-terminal" evidence="11">
    <location>
        <begin position="155"/>
        <end position="272"/>
    </location>
</feature>
<evidence type="ECO:0000256" key="5">
    <source>
        <dbReference type="ARBA" id="ARBA00022801"/>
    </source>
</evidence>
<gene>
    <name evidence="12" type="ORF">M9189_11840</name>
</gene>
<dbReference type="RefSeq" id="WP_250723506.1">
    <property type="nucleotide sequence ID" value="NZ_CP098400.1"/>
</dbReference>
<feature type="domain" description="M23ase beta-sheet core" evidence="10">
    <location>
        <begin position="285"/>
        <end position="382"/>
    </location>
</feature>
<accession>A0A9J6ZPR1</accession>
<feature type="compositionally biased region" description="Polar residues" evidence="8">
    <location>
        <begin position="425"/>
        <end position="456"/>
    </location>
</feature>
<comment type="cofactor">
    <cofactor evidence="1">
        <name>Zn(2+)</name>
        <dbReference type="ChEBI" id="CHEBI:29105"/>
    </cofactor>
</comment>
<dbReference type="Gene3D" id="3.10.450.350">
    <property type="match status" value="1"/>
</dbReference>
<keyword evidence="9" id="KW-0472">Membrane</keyword>
<dbReference type="GO" id="GO:0004222">
    <property type="term" value="F:metalloendopeptidase activity"/>
    <property type="evidence" value="ECO:0007669"/>
    <property type="project" value="TreeGrafter"/>
</dbReference>
<evidence type="ECO:0000256" key="9">
    <source>
        <dbReference type="SAM" id="Phobius"/>
    </source>
</evidence>
<dbReference type="SUPFAM" id="SSF51261">
    <property type="entry name" value="Duplicated hybrid motif"/>
    <property type="match status" value="1"/>
</dbReference>
<evidence type="ECO:0000256" key="2">
    <source>
        <dbReference type="ARBA" id="ARBA00004196"/>
    </source>
</evidence>
<keyword evidence="5" id="KW-0378">Hydrolase</keyword>
<evidence type="ECO:0000256" key="3">
    <source>
        <dbReference type="ARBA" id="ARBA00022670"/>
    </source>
</evidence>
<keyword evidence="6" id="KW-0862">Zinc</keyword>
<keyword evidence="13" id="KW-1185">Reference proteome</keyword>
<keyword evidence="9" id="KW-0812">Transmembrane</keyword>
<evidence type="ECO:0000256" key="8">
    <source>
        <dbReference type="SAM" id="MobiDB-lite"/>
    </source>
</evidence>
<evidence type="ECO:0000259" key="10">
    <source>
        <dbReference type="Pfam" id="PF01551"/>
    </source>
</evidence>
<proteinExistence type="predicted"/>
<dbReference type="Pfam" id="PF19425">
    <property type="entry name" value="Csd3_N2"/>
    <property type="match status" value="1"/>
</dbReference>
<evidence type="ECO:0000256" key="1">
    <source>
        <dbReference type="ARBA" id="ARBA00001947"/>
    </source>
</evidence>
<dbReference type="InterPro" id="IPR016047">
    <property type="entry name" value="M23ase_b-sheet_dom"/>
</dbReference>
<reference evidence="12" key="1">
    <citation type="submission" date="2022-05" db="EMBL/GenBank/DDBJ databases">
        <authorList>
            <person name="Sun X."/>
        </authorList>
    </citation>
    <scope>NUCLEOTIDE SEQUENCE</scope>
    <source>
        <strain evidence="12">Ai-910</strain>
    </source>
</reference>